<dbReference type="Proteomes" id="UP000034810">
    <property type="component" value="Unassembled WGS sequence"/>
</dbReference>
<comment type="caution">
    <text evidence="7">The sequence shown here is derived from an EMBL/GenBank/DDBJ whole genome shotgun (WGS) entry which is preliminary data.</text>
</comment>
<dbReference type="PANTHER" id="PTHR33841">
    <property type="entry name" value="DNA METHYLTRANSFERASE YEEA-RELATED"/>
    <property type="match status" value="1"/>
</dbReference>
<dbReference type="InterPro" id="IPR029063">
    <property type="entry name" value="SAM-dependent_MTases_sf"/>
</dbReference>
<keyword evidence="3 7" id="KW-0808">Transferase</keyword>
<dbReference type="PATRIC" id="fig|1619011.3.peg.420"/>
<dbReference type="PRINTS" id="PR00507">
    <property type="entry name" value="N12N6MTFRASE"/>
</dbReference>
<dbReference type="GO" id="GO:0008170">
    <property type="term" value="F:N-methyltransferase activity"/>
    <property type="evidence" value="ECO:0007669"/>
    <property type="project" value="InterPro"/>
</dbReference>
<evidence type="ECO:0000313" key="7">
    <source>
        <dbReference type="EMBL" id="KKS82393.1"/>
    </source>
</evidence>
<dbReference type="InterPro" id="IPR003356">
    <property type="entry name" value="DNA_methylase_A-5"/>
</dbReference>
<proteinExistence type="predicted"/>
<evidence type="ECO:0000259" key="5">
    <source>
        <dbReference type="Pfam" id="PF02384"/>
    </source>
</evidence>
<dbReference type="SUPFAM" id="SSF53335">
    <property type="entry name" value="S-adenosyl-L-methionine-dependent methyltransferases"/>
    <property type="match status" value="1"/>
</dbReference>
<dbReference type="EC" id="2.1.1.72" evidence="1"/>
<dbReference type="Gene3D" id="3.40.50.150">
    <property type="entry name" value="Vaccinia Virus protein VP39"/>
    <property type="match status" value="1"/>
</dbReference>
<feature type="domain" description="DNA methylase adenine-specific" evidence="5">
    <location>
        <begin position="305"/>
        <end position="550"/>
    </location>
</feature>
<evidence type="ECO:0000313" key="8">
    <source>
        <dbReference type="Proteomes" id="UP000034810"/>
    </source>
</evidence>
<gene>
    <name evidence="7" type="ORF">UV58_C0010G0013</name>
</gene>
<dbReference type="GO" id="GO:0009007">
    <property type="term" value="F:site-specific DNA-methyltransferase (adenine-specific) activity"/>
    <property type="evidence" value="ECO:0007669"/>
    <property type="project" value="UniProtKB-EC"/>
</dbReference>
<feature type="domain" description="Type ISP restriction-modification enzyme LLaBIII C-terminal specificity" evidence="6">
    <location>
        <begin position="681"/>
        <end position="1007"/>
    </location>
</feature>
<dbReference type="GO" id="GO:0032259">
    <property type="term" value="P:methylation"/>
    <property type="evidence" value="ECO:0007669"/>
    <property type="project" value="UniProtKB-KW"/>
</dbReference>
<evidence type="ECO:0000259" key="6">
    <source>
        <dbReference type="Pfam" id="PF18135"/>
    </source>
</evidence>
<comment type="catalytic activity">
    <reaction evidence="4">
        <text>a 2'-deoxyadenosine in DNA + S-adenosyl-L-methionine = an N(6)-methyl-2'-deoxyadenosine in DNA + S-adenosyl-L-homocysteine + H(+)</text>
        <dbReference type="Rhea" id="RHEA:15197"/>
        <dbReference type="Rhea" id="RHEA-COMP:12418"/>
        <dbReference type="Rhea" id="RHEA-COMP:12419"/>
        <dbReference type="ChEBI" id="CHEBI:15378"/>
        <dbReference type="ChEBI" id="CHEBI:57856"/>
        <dbReference type="ChEBI" id="CHEBI:59789"/>
        <dbReference type="ChEBI" id="CHEBI:90615"/>
        <dbReference type="ChEBI" id="CHEBI:90616"/>
        <dbReference type="EC" id="2.1.1.72"/>
    </reaction>
</comment>
<protein>
    <recommendedName>
        <fullName evidence="1">site-specific DNA-methyltransferase (adenine-specific)</fullName>
        <ecNumber evidence="1">2.1.1.72</ecNumber>
    </recommendedName>
</protein>
<dbReference type="InterPro" id="IPR041635">
    <property type="entry name" value="Type_ISP_LLaBIII_C"/>
</dbReference>
<dbReference type="AlphaFoldDB" id="A0A0G1F678"/>
<dbReference type="EMBL" id="LCFA01000010">
    <property type="protein sequence ID" value="KKS82393.1"/>
    <property type="molecule type" value="Genomic_DNA"/>
</dbReference>
<accession>A0A0G1F678</accession>
<reference evidence="7 8" key="1">
    <citation type="journal article" date="2015" name="Nature">
        <title>rRNA introns, odd ribosomes, and small enigmatic genomes across a large radiation of phyla.</title>
        <authorList>
            <person name="Brown C.T."/>
            <person name="Hug L.A."/>
            <person name="Thomas B.C."/>
            <person name="Sharon I."/>
            <person name="Castelle C.J."/>
            <person name="Singh A."/>
            <person name="Wilkins M.J."/>
            <person name="Williams K.H."/>
            <person name="Banfield J.F."/>
        </authorList>
    </citation>
    <scope>NUCLEOTIDE SEQUENCE [LARGE SCALE GENOMIC DNA]</scope>
</reference>
<sequence length="1025" mass="119550">MLEKYFQNLYKTYKAGDATEASYYPDLKGLLEDFLRSKGVDPSITVQPKLTRAGIPDFTVRKDKELVGYIEAKDLLIESLEKIEGTEQIKRYKERLPNFILTNYCDFWLWRRDAVDETKGKWIKKVRIGQPTMFRFDVPPPPQKSHEKDFFELLQAFFSFYIPERKTAKSLAKELANRANLIPSQVLYLLRDDKEEEIDRIYKAFREYLISDLSEDDFSDIYSQTVTYGLVVARLRQNNKDQFNRFLAESLIPKGIKVLHDTFSLISSSALPEAIAVYVDDMATVLDHADVEKIKNELHRKKGKDDPLIHFYETFLAEYDPKKRKARGVYYTPLPVVSYITRSINLLLKEKFDKRYGFADEGVTLLDPASGTLTFPANAVTIAKDEVDKSSNAGSWLQIVKNHILNDYYAFELLMAPYIIGHLKISLLLEDLGYKFENSDRFKLFLTNTLDFEEHKRSSLPGFPYALTEESKSALEIKKETPVLVIMGNPPYSVSSSNIIKEGSDFYELYESYKETVRREEKNIQPLSDDYIKFIAFAHWKIKQAGRGIVGMITNNSYLDGLIHRDMRRKLSEDFDEIYILNLHGSSKRNEKAPDGSKDENVFDIQQGVGIILLVKNDSEYKKISYFDVYGLREEKYEFLETHDINSTDWKELQLKEPNYFFVPKDTKGEKTYQQFISLKDIFKKYNAGIATGKDDVLVDFDKGNLARRLSIADRNAFELLMQNYKIDEDLVKKWCEKLIGVNIGEQIKIYDYRPFDKRFVIYNSDILQRARGDIMNNFLKENLGIVTTKNSKLENFDEVFVINSLTDKHLTGHQTFVFPLFIYSDDNGNSLFEKTGIQQSNFNSEFWQKVKDTFIETLDPYIILNYIYAVLYSNIYRQKYNEFLKIDFPKIPFAGDAEIFYKVAGIGKELVDLHLLKSERLENVSATFPVVGDNKVKKREYHEDGQFYINDIQYFGIITPEVWNYHIGGYQVLDKWIKDRVGRHLSEDDVNHFLKMITSLNWTVYFQKEVDKLYPEIEKSLTND</sequence>
<evidence type="ECO:0000256" key="1">
    <source>
        <dbReference type="ARBA" id="ARBA00011900"/>
    </source>
</evidence>
<evidence type="ECO:0000256" key="2">
    <source>
        <dbReference type="ARBA" id="ARBA00022603"/>
    </source>
</evidence>
<organism evidence="7 8">
    <name type="scientific">Candidatus Wolfebacteria bacterium GW2011_GWC1_43_10</name>
    <dbReference type="NCBI Taxonomy" id="1619011"/>
    <lineage>
        <taxon>Bacteria</taxon>
        <taxon>Candidatus Wolfeibacteriota</taxon>
    </lineage>
</organism>
<dbReference type="Pfam" id="PF02384">
    <property type="entry name" value="N6_Mtase"/>
    <property type="match status" value="1"/>
</dbReference>
<dbReference type="InterPro" id="IPR050953">
    <property type="entry name" value="N4_N6_ade-DNA_methylase"/>
</dbReference>
<evidence type="ECO:0000256" key="4">
    <source>
        <dbReference type="ARBA" id="ARBA00047942"/>
    </source>
</evidence>
<dbReference type="PANTHER" id="PTHR33841:SF1">
    <property type="entry name" value="DNA METHYLTRANSFERASE A"/>
    <property type="match status" value="1"/>
</dbReference>
<keyword evidence="2 7" id="KW-0489">Methyltransferase</keyword>
<name>A0A0G1F678_9BACT</name>
<dbReference type="Pfam" id="PF18135">
    <property type="entry name" value="Type_ISP_C"/>
    <property type="match status" value="1"/>
</dbReference>
<evidence type="ECO:0000256" key="3">
    <source>
        <dbReference type="ARBA" id="ARBA00022679"/>
    </source>
</evidence>
<dbReference type="GO" id="GO:0003677">
    <property type="term" value="F:DNA binding"/>
    <property type="evidence" value="ECO:0007669"/>
    <property type="project" value="InterPro"/>
</dbReference>